<evidence type="ECO:0000256" key="1">
    <source>
        <dbReference type="SAM" id="SignalP"/>
    </source>
</evidence>
<dbReference type="Proteomes" id="UP001500936">
    <property type="component" value="Unassembled WGS sequence"/>
</dbReference>
<keyword evidence="1" id="KW-0732">Signal</keyword>
<proteinExistence type="predicted"/>
<protein>
    <submittedName>
        <fullName evidence="2">Uncharacterized protein</fullName>
    </submittedName>
</protein>
<gene>
    <name evidence="2" type="ORF">GCM10023187_32890</name>
</gene>
<organism evidence="2 3">
    <name type="scientific">Nibrella viscosa</name>
    <dbReference type="NCBI Taxonomy" id="1084524"/>
    <lineage>
        <taxon>Bacteria</taxon>
        <taxon>Pseudomonadati</taxon>
        <taxon>Bacteroidota</taxon>
        <taxon>Cytophagia</taxon>
        <taxon>Cytophagales</taxon>
        <taxon>Spirosomataceae</taxon>
        <taxon>Nibrella</taxon>
    </lineage>
</organism>
<dbReference type="EMBL" id="BAABHB010000006">
    <property type="protein sequence ID" value="GAA4409480.1"/>
    <property type="molecule type" value="Genomic_DNA"/>
</dbReference>
<accession>A0ABP8KLH9</accession>
<reference evidence="3" key="1">
    <citation type="journal article" date="2019" name="Int. J. Syst. Evol. Microbiol.">
        <title>The Global Catalogue of Microorganisms (GCM) 10K type strain sequencing project: providing services to taxonomists for standard genome sequencing and annotation.</title>
        <authorList>
            <consortium name="The Broad Institute Genomics Platform"/>
            <consortium name="The Broad Institute Genome Sequencing Center for Infectious Disease"/>
            <person name="Wu L."/>
            <person name="Ma J."/>
        </authorList>
    </citation>
    <scope>NUCLEOTIDE SEQUENCE [LARGE SCALE GENOMIC DNA]</scope>
    <source>
        <strain evidence="3">JCM 17925</strain>
    </source>
</reference>
<keyword evidence="3" id="KW-1185">Reference proteome</keyword>
<name>A0ABP8KLH9_9BACT</name>
<comment type="caution">
    <text evidence="2">The sequence shown here is derived from an EMBL/GenBank/DDBJ whole genome shotgun (WGS) entry which is preliminary data.</text>
</comment>
<feature type="signal peptide" evidence="1">
    <location>
        <begin position="1"/>
        <end position="23"/>
    </location>
</feature>
<evidence type="ECO:0000313" key="3">
    <source>
        <dbReference type="Proteomes" id="UP001500936"/>
    </source>
</evidence>
<sequence>MHYPKTMYLFLLLLVATIHTAFAQDKAGIARVEKIQGIEAYVMCEPLRDYDKVFDIGTGVKASSLLTGGVVNEGVADKADQFVRFAVKEGKKENKEFDAVLISGSKTAVAIKFKTPASEQNKGLARVKKIDGYEVYVLSEPLRDYERVVDASGGVKAKSYFTGGLVNNSIEEDMAQFVKRIKKEAADDKKVFEAIIYSGGKSAIGVKFKG</sequence>
<evidence type="ECO:0000313" key="2">
    <source>
        <dbReference type="EMBL" id="GAA4409480.1"/>
    </source>
</evidence>
<feature type="chain" id="PRO_5046060951" evidence="1">
    <location>
        <begin position="24"/>
        <end position="210"/>
    </location>
</feature>